<evidence type="ECO:0000256" key="10">
    <source>
        <dbReference type="ARBA" id="ARBA00022840"/>
    </source>
</evidence>
<evidence type="ECO:0000256" key="1">
    <source>
        <dbReference type="ARBA" id="ARBA00001946"/>
    </source>
</evidence>
<proteinExistence type="inferred from homology"/>
<dbReference type="SMART" id="SM00220">
    <property type="entry name" value="S_TKc"/>
    <property type="match status" value="1"/>
</dbReference>
<dbReference type="InterPro" id="IPR008271">
    <property type="entry name" value="Ser/Thr_kinase_AS"/>
</dbReference>
<dbReference type="PROSITE" id="PS50011">
    <property type="entry name" value="PROTEIN_KINASE_DOM"/>
    <property type="match status" value="1"/>
</dbReference>
<dbReference type="Gene3D" id="1.10.510.10">
    <property type="entry name" value="Transferase(Phosphotransferase) domain 1"/>
    <property type="match status" value="1"/>
</dbReference>
<comment type="similarity">
    <text evidence="2">Belongs to the protein kinase superfamily. CAMK Ser/Thr protein kinase family. SNF1 subfamily.</text>
</comment>
<dbReference type="EC" id="2.7.11.1" evidence="3"/>
<keyword evidence="4" id="KW-0723">Serine/threonine-protein kinase</keyword>
<dbReference type="GO" id="GO:0050321">
    <property type="term" value="F:tau-protein kinase activity"/>
    <property type="evidence" value="ECO:0007669"/>
    <property type="project" value="TreeGrafter"/>
</dbReference>
<organism evidence="17 18">
    <name type="scientific">Parthenolecanium corni</name>
    <dbReference type="NCBI Taxonomy" id="536013"/>
    <lineage>
        <taxon>Eukaryota</taxon>
        <taxon>Metazoa</taxon>
        <taxon>Ecdysozoa</taxon>
        <taxon>Arthropoda</taxon>
        <taxon>Hexapoda</taxon>
        <taxon>Insecta</taxon>
        <taxon>Pterygota</taxon>
        <taxon>Neoptera</taxon>
        <taxon>Paraneoptera</taxon>
        <taxon>Hemiptera</taxon>
        <taxon>Sternorrhyncha</taxon>
        <taxon>Coccoidea</taxon>
        <taxon>Coccidae</taxon>
        <taxon>Parthenolecanium</taxon>
    </lineage>
</organism>
<evidence type="ECO:0000313" key="17">
    <source>
        <dbReference type="EMBL" id="KAK7582192.1"/>
    </source>
</evidence>
<reference evidence="17 18" key="1">
    <citation type="submission" date="2024-03" db="EMBL/GenBank/DDBJ databases">
        <title>Adaptation during the transition from Ophiocordyceps entomopathogen to insect associate is accompanied by gene loss and intensified selection.</title>
        <authorList>
            <person name="Ward C.M."/>
            <person name="Onetto C.A."/>
            <person name="Borneman A.R."/>
        </authorList>
    </citation>
    <scope>NUCLEOTIDE SEQUENCE [LARGE SCALE GENOMIC DNA]</scope>
    <source>
        <strain evidence="17">AWRI1</strain>
        <tissue evidence="17">Single Adult Female</tissue>
    </source>
</reference>
<keyword evidence="6" id="KW-0808">Transferase</keyword>
<evidence type="ECO:0000256" key="11">
    <source>
        <dbReference type="ARBA" id="ARBA00022842"/>
    </source>
</evidence>
<dbReference type="AlphaFoldDB" id="A0AAN9Y1G5"/>
<evidence type="ECO:0000256" key="9">
    <source>
        <dbReference type="ARBA" id="ARBA00022777"/>
    </source>
</evidence>
<comment type="catalytic activity">
    <reaction evidence="12">
        <text>L-threonyl-[protein] + ATP = O-phospho-L-threonyl-[protein] + ADP + H(+)</text>
        <dbReference type="Rhea" id="RHEA:46608"/>
        <dbReference type="Rhea" id="RHEA-COMP:11060"/>
        <dbReference type="Rhea" id="RHEA-COMP:11605"/>
        <dbReference type="ChEBI" id="CHEBI:15378"/>
        <dbReference type="ChEBI" id="CHEBI:30013"/>
        <dbReference type="ChEBI" id="CHEBI:30616"/>
        <dbReference type="ChEBI" id="CHEBI:61977"/>
        <dbReference type="ChEBI" id="CHEBI:456216"/>
        <dbReference type="EC" id="2.7.11.1"/>
    </reaction>
</comment>
<evidence type="ECO:0000256" key="4">
    <source>
        <dbReference type="ARBA" id="ARBA00022527"/>
    </source>
</evidence>
<dbReference type="GO" id="GO:0005737">
    <property type="term" value="C:cytoplasm"/>
    <property type="evidence" value="ECO:0007669"/>
    <property type="project" value="TreeGrafter"/>
</dbReference>
<dbReference type="SUPFAM" id="SSF56112">
    <property type="entry name" value="Protein kinase-like (PK-like)"/>
    <property type="match status" value="1"/>
</dbReference>
<keyword evidence="5" id="KW-0597">Phosphoprotein</keyword>
<evidence type="ECO:0000256" key="12">
    <source>
        <dbReference type="ARBA" id="ARBA00047899"/>
    </source>
</evidence>
<accession>A0AAN9Y1G5</accession>
<dbReference type="InterPro" id="IPR057380">
    <property type="entry name" value="UBA_SIK1/2/3"/>
</dbReference>
<keyword evidence="7" id="KW-0479">Metal-binding</keyword>
<feature type="binding site" evidence="14">
    <location>
        <position position="55"/>
    </location>
    <ligand>
        <name>ATP</name>
        <dbReference type="ChEBI" id="CHEBI:30616"/>
    </ligand>
</feature>
<dbReference type="Pfam" id="PF00069">
    <property type="entry name" value="Pkinase"/>
    <property type="match status" value="1"/>
</dbReference>
<dbReference type="GO" id="GO:0046872">
    <property type="term" value="F:metal ion binding"/>
    <property type="evidence" value="ECO:0007669"/>
    <property type="project" value="UniProtKB-KW"/>
</dbReference>
<protein>
    <recommendedName>
        <fullName evidence="3">non-specific serine/threonine protein kinase</fullName>
        <ecNumber evidence="3">2.7.11.1</ecNumber>
    </recommendedName>
</protein>
<keyword evidence="9" id="KW-0418">Kinase</keyword>
<dbReference type="PROSITE" id="PS00108">
    <property type="entry name" value="PROTEIN_KINASE_ST"/>
    <property type="match status" value="1"/>
</dbReference>
<dbReference type="InterPro" id="IPR000719">
    <property type="entry name" value="Prot_kinase_dom"/>
</dbReference>
<dbReference type="PANTHER" id="PTHR24346">
    <property type="entry name" value="MAP/MICROTUBULE AFFINITY-REGULATING KINASE"/>
    <property type="match status" value="1"/>
</dbReference>
<evidence type="ECO:0000256" key="15">
    <source>
        <dbReference type="SAM" id="MobiDB-lite"/>
    </source>
</evidence>
<evidence type="ECO:0000256" key="14">
    <source>
        <dbReference type="PROSITE-ProRule" id="PRU10141"/>
    </source>
</evidence>
<evidence type="ECO:0000256" key="6">
    <source>
        <dbReference type="ARBA" id="ARBA00022679"/>
    </source>
</evidence>
<comment type="caution">
    <text evidence="17">The sequence shown here is derived from an EMBL/GenBank/DDBJ whole genome shotgun (WGS) entry which is preliminary data.</text>
</comment>
<comment type="cofactor">
    <cofactor evidence="1">
        <name>Mg(2+)</name>
        <dbReference type="ChEBI" id="CHEBI:18420"/>
    </cofactor>
</comment>
<dbReference type="FunFam" id="3.30.200.20:FF:000003">
    <property type="entry name" value="Non-specific serine/threonine protein kinase"/>
    <property type="match status" value="1"/>
</dbReference>
<evidence type="ECO:0000259" key="16">
    <source>
        <dbReference type="PROSITE" id="PS50011"/>
    </source>
</evidence>
<evidence type="ECO:0000256" key="7">
    <source>
        <dbReference type="ARBA" id="ARBA00022723"/>
    </source>
</evidence>
<dbReference type="GO" id="GO:0035556">
    <property type="term" value="P:intracellular signal transduction"/>
    <property type="evidence" value="ECO:0007669"/>
    <property type="project" value="TreeGrafter"/>
</dbReference>
<keyword evidence="18" id="KW-1185">Reference proteome</keyword>
<keyword evidence="10 14" id="KW-0067">ATP-binding</keyword>
<evidence type="ECO:0000256" key="13">
    <source>
        <dbReference type="ARBA" id="ARBA00048679"/>
    </source>
</evidence>
<dbReference type="PANTHER" id="PTHR24346:SF42">
    <property type="entry name" value="SERINE_THREONINE-PROTEIN KINASE SIK3"/>
    <property type="match status" value="1"/>
</dbReference>
<evidence type="ECO:0000256" key="5">
    <source>
        <dbReference type="ARBA" id="ARBA00022553"/>
    </source>
</evidence>
<dbReference type="GO" id="GO:0000226">
    <property type="term" value="P:microtubule cytoskeleton organization"/>
    <property type="evidence" value="ECO:0007669"/>
    <property type="project" value="TreeGrafter"/>
</dbReference>
<dbReference type="FunFam" id="1.10.510.10:FF:000156">
    <property type="entry name" value="Serine/threonine-protein kinase SIK3 homolog"/>
    <property type="match status" value="1"/>
</dbReference>
<dbReference type="PROSITE" id="PS00107">
    <property type="entry name" value="PROTEIN_KINASE_ATP"/>
    <property type="match status" value="1"/>
</dbReference>
<dbReference type="InterPro" id="IPR017441">
    <property type="entry name" value="Protein_kinase_ATP_BS"/>
</dbReference>
<feature type="domain" description="Protein kinase" evidence="16">
    <location>
        <begin position="26"/>
        <end position="277"/>
    </location>
</feature>
<evidence type="ECO:0000256" key="8">
    <source>
        <dbReference type="ARBA" id="ARBA00022741"/>
    </source>
</evidence>
<gene>
    <name evidence="17" type="ORF">V9T40_013637</name>
</gene>
<dbReference type="Proteomes" id="UP001367676">
    <property type="component" value="Unassembled WGS sequence"/>
</dbReference>
<dbReference type="Pfam" id="PF23312">
    <property type="entry name" value="UBA_SIK3"/>
    <property type="match status" value="1"/>
</dbReference>
<dbReference type="EMBL" id="JBBCAQ010000033">
    <property type="protein sequence ID" value="KAK7582192.1"/>
    <property type="molecule type" value="Genomic_DNA"/>
</dbReference>
<evidence type="ECO:0000256" key="2">
    <source>
        <dbReference type="ARBA" id="ARBA00006234"/>
    </source>
</evidence>
<dbReference type="CDD" id="cd14338">
    <property type="entry name" value="UBA_SIK"/>
    <property type="match status" value="1"/>
</dbReference>
<feature type="region of interest" description="Disordered" evidence="15">
    <location>
        <begin position="736"/>
        <end position="755"/>
    </location>
</feature>
<keyword evidence="8 14" id="KW-0547">Nucleotide-binding</keyword>
<keyword evidence="11" id="KW-0460">Magnesium</keyword>
<dbReference type="InterPro" id="IPR011009">
    <property type="entry name" value="Kinase-like_dom_sf"/>
</dbReference>
<sequence length="782" mass="87721">MAQKWSNSNSSTKQNLIDRLIRVGYYEFEKTIGCGNFAVVKLAKHVVTNTKVAVKIIDKTQLDEETLKKIFREIQIMRKLKHPHIIKLYQVMETERMIYLVTEYASGGEIFDYLVEHGPMSESEACRIFQQIVSAVHYCHSMNIVHRDLKAENLLLDSNNDIKLADFGFSNTFVEGQLLSTWCGSPAYAAPELFEGQKYDGPKADIWSLGVVLYVLVCGALPFGGKNLQTLRSQVLSGKFRIPFFMTGACENLIRHMLVIDAEKRYSLPQIIQHEWMKQSNIDCYSHVILNTNPVINNVVVEHMLQLPGLNHDMIVNSVQQRCFDHVSAIYHLLADKLEASNKPTISVQKSTDIVPKNNENTILQSFLSISSLSSEYEFTEANMLEKYGDSDIGEPLPYVNGQDTYHVTNRRHTVGPGDTSHTQAMEAYCSLQPNPGRPVDVVPNTNVLLNLPLVQYVHIPNYTVKDQNLLKPPPVMGASVGGFGRRASDGGAYLQTYCVEDGEQTVIHSSSNGHPNVDSSHLQNNSRISLEVTHANDLKFSKENMTNDPSLSGHPCNSLMQCENLDDSNHGSFHQQNQQCVKQANPRTRRSGLPTVTGKPPVFSKEIVREVEARMNREHTPPQLPALPATASLTHRHSRVSQVCPLPTVKEANRPVRDTLKDSGLHFNRERYSPVRRTSECSGIIIDQCDSATIKNIQMEYSILKKQSDNAELNRQEELQKMHNLHIQTLQIPTSPAHRNSDSFTPGNCDDTNSVPLDLSKHSIKHDQIPSIILPHLGSPG</sequence>
<comment type="catalytic activity">
    <reaction evidence="13">
        <text>L-seryl-[protein] + ATP = O-phospho-L-seryl-[protein] + ADP + H(+)</text>
        <dbReference type="Rhea" id="RHEA:17989"/>
        <dbReference type="Rhea" id="RHEA-COMP:9863"/>
        <dbReference type="Rhea" id="RHEA-COMP:11604"/>
        <dbReference type="ChEBI" id="CHEBI:15378"/>
        <dbReference type="ChEBI" id="CHEBI:29999"/>
        <dbReference type="ChEBI" id="CHEBI:30616"/>
        <dbReference type="ChEBI" id="CHEBI:83421"/>
        <dbReference type="ChEBI" id="CHEBI:456216"/>
        <dbReference type="EC" id="2.7.11.1"/>
    </reaction>
</comment>
<evidence type="ECO:0000313" key="18">
    <source>
        <dbReference type="Proteomes" id="UP001367676"/>
    </source>
</evidence>
<name>A0AAN9Y1G5_9HEMI</name>
<evidence type="ECO:0000256" key="3">
    <source>
        <dbReference type="ARBA" id="ARBA00012513"/>
    </source>
</evidence>
<dbReference type="GO" id="GO:0005524">
    <property type="term" value="F:ATP binding"/>
    <property type="evidence" value="ECO:0007669"/>
    <property type="project" value="UniProtKB-UniRule"/>
</dbReference>